<dbReference type="SUPFAM" id="SSF53067">
    <property type="entry name" value="Actin-like ATPase domain"/>
    <property type="match status" value="1"/>
</dbReference>
<dbReference type="InterPro" id="IPR043129">
    <property type="entry name" value="ATPase_NBD"/>
</dbReference>
<reference evidence="3" key="2">
    <citation type="journal article" date="2020" name="mSystems">
        <title>Genome- and Community-Level Interaction Insights into Carbon Utilization and Element Cycling Functions of Hydrothermarchaeota in Hydrothermal Sediment.</title>
        <authorList>
            <person name="Zhou Z."/>
            <person name="Liu Y."/>
            <person name="Xu W."/>
            <person name="Pan J."/>
            <person name="Luo Z.H."/>
            <person name="Li M."/>
        </authorList>
    </citation>
    <scope>NUCLEOTIDE SEQUENCE [LARGE SCALE GENOMIC DNA]</scope>
    <source>
        <strain evidence="3">SpSt-640</strain>
    </source>
</reference>
<evidence type="ECO:0000313" key="3">
    <source>
        <dbReference type="EMBL" id="HGQ78083.1"/>
    </source>
</evidence>
<reference evidence="2 4" key="1">
    <citation type="submission" date="2014-08" db="EMBL/GenBank/DDBJ databases">
        <title>Fervidobacterium pennivorans DYC genome.</title>
        <authorList>
            <person name="Wushke S."/>
        </authorList>
    </citation>
    <scope>NUCLEOTIDE SEQUENCE [LARGE SCALE GENOMIC DNA]</scope>
    <source>
        <strain evidence="2 4">DYC</strain>
    </source>
</reference>
<dbReference type="Proteomes" id="UP000077096">
    <property type="component" value="Chromosome"/>
</dbReference>
<gene>
    <name evidence="3" type="ORF">ENU12_09360</name>
    <name evidence="2" type="ORF">JM64_04060</name>
</gene>
<dbReference type="KEGG" id="fng:JM64_04060"/>
<evidence type="ECO:0000313" key="2">
    <source>
        <dbReference type="EMBL" id="ANE41243.1"/>
    </source>
</evidence>
<name>A0A172T322_FERPE</name>
<dbReference type="Gene3D" id="3.30.420.40">
    <property type="match status" value="2"/>
</dbReference>
<dbReference type="OrthoDB" id="9796533at2"/>
<dbReference type="PANTHER" id="PTHR18964:SF149">
    <property type="entry name" value="BIFUNCTIONAL UDP-N-ACETYLGLUCOSAMINE 2-EPIMERASE_N-ACETYLMANNOSAMINE KINASE"/>
    <property type="match status" value="1"/>
</dbReference>
<accession>A0A172T322</accession>
<dbReference type="InterPro" id="IPR036390">
    <property type="entry name" value="WH_DNA-bd_sf"/>
</dbReference>
<protein>
    <submittedName>
        <fullName evidence="2">ROK family transcriptional regulator</fullName>
    </submittedName>
</protein>
<evidence type="ECO:0000313" key="4">
    <source>
        <dbReference type="Proteomes" id="UP000077096"/>
    </source>
</evidence>
<sequence length="373" mass="42290">MKNEAKILLHILREKKLRRKELEKIIGVNPSTMTYLLDKLRDYVEIEEEFPATGKPPQLISISKEAWHILAINVGRERIRAVVYNGKGEELESSEYKVKSEFLNNDGINELLKKTLEKFYDFDSIGIAFSGTVVDDKVYSKILKLERYDPVKSLKLKSLGVPYVILSDVEAIAAYESKTTGRERVFVLNYGTGIGACYYEYHALFSKDEFKNIALGHIYFGGDEKCYCGAYGCLETVASDFVVFRKYTGSSISFVEFIAHEENYLNELKTIRNLYKTDESKAKEIYSEVIDKLAYVLGNLSLILGVSNVAIYGEGSSEWLAQQIEKKSRSLSPNFNLSVRYGHVHDAVERGVSLEAAVNYVKKTFSKSRASKL</sequence>
<dbReference type="AlphaFoldDB" id="A0A172T322"/>
<dbReference type="EMBL" id="DTBH01000192">
    <property type="protein sequence ID" value="HGQ78083.1"/>
    <property type="molecule type" value="Genomic_DNA"/>
</dbReference>
<dbReference type="EMBL" id="CP011393">
    <property type="protein sequence ID" value="ANE41243.1"/>
    <property type="molecule type" value="Genomic_DNA"/>
</dbReference>
<comment type="similarity">
    <text evidence="1">Belongs to the ROK (NagC/XylR) family.</text>
</comment>
<dbReference type="Pfam" id="PF00480">
    <property type="entry name" value="ROK"/>
    <property type="match status" value="1"/>
</dbReference>
<evidence type="ECO:0000256" key="1">
    <source>
        <dbReference type="ARBA" id="ARBA00006479"/>
    </source>
</evidence>
<dbReference type="InterPro" id="IPR000600">
    <property type="entry name" value="ROK"/>
</dbReference>
<dbReference type="PANTHER" id="PTHR18964">
    <property type="entry name" value="ROK (REPRESSOR, ORF, KINASE) FAMILY"/>
    <property type="match status" value="1"/>
</dbReference>
<dbReference type="PATRIC" id="fig|93466.3.peg.873"/>
<proteinExistence type="inferred from homology"/>
<organism evidence="2 4">
    <name type="scientific">Fervidobacterium pennivorans</name>
    <dbReference type="NCBI Taxonomy" id="93466"/>
    <lineage>
        <taxon>Bacteria</taxon>
        <taxon>Thermotogati</taxon>
        <taxon>Thermotogota</taxon>
        <taxon>Thermotogae</taxon>
        <taxon>Thermotogales</taxon>
        <taxon>Fervidobacteriaceae</taxon>
        <taxon>Fervidobacterium</taxon>
    </lineage>
</organism>
<dbReference type="SUPFAM" id="SSF46785">
    <property type="entry name" value="Winged helix' DNA-binding domain"/>
    <property type="match status" value="1"/>
</dbReference>